<dbReference type="PROSITE" id="PS52019">
    <property type="entry name" value="PKS_MFAS_DH"/>
    <property type="match status" value="2"/>
</dbReference>
<organism evidence="10 11">
    <name type="scientific">Actinomadura fulvescens</name>
    <dbReference type="NCBI Taxonomy" id="46160"/>
    <lineage>
        <taxon>Bacteria</taxon>
        <taxon>Bacillati</taxon>
        <taxon>Actinomycetota</taxon>
        <taxon>Actinomycetes</taxon>
        <taxon>Streptosporangiales</taxon>
        <taxon>Thermomonosporaceae</taxon>
        <taxon>Actinomadura</taxon>
    </lineage>
</organism>
<dbReference type="Pfam" id="PF00698">
    <property type="entry name" value="Acyl_transf_1"/>
    <property type="match status" value="3"/>
</dbReference>
<dbReference type="Pfam" id="PF00109">
    <property type="entry name" value="ketoacyl-synt"/>
    <property type="match status" value="3"/>
</dbReference>
<dbReference type="SUPFAM" id="SSF51735">
    <property type="entry name" value="NAD(P)-binding Rossmann-fold domains"/>
    <property type="match status" value="4"/>
</dbReference>
<dbReference type="SUPFAM" id="SSF52151">
    <property type="entry name" value="FabD/lysophospholipase-like"/>
    <property type="match status" value="3"/>
</dbReference>
<dbReference type="PROSITE" id="PS00606">
    <property type="entry name" value="KS3_1"/>
    <property type="match status" value="2"/>
</dbReference>
<feature type="domain" description="PKS/mFAS DH" evidence="9">
    <location>
        <begin position="1870"/>
        <end position="2135"/>
    </location>
</feature>
<evidence type="ECO:0000313" key="11">
    <source>
        <dbReference type="Proteomes" id="UP001501509"/>
    </source>
</evidence>
<dbReference type="Gene3D" id="3.30.70.3290">
    <property type="match status" value="3"/>
</dbReference>
<dbReference type="PANTHER" id="PTHR43775">
    <property type="entry name" value="FATTY ACID SYNTHASE"/>
    <property type="match status" value="1"/>
</dbReference>
<dbReference type="PROSITE" id="PS52004">
    <property type="entry name" value="KS3_2"/>
    <property type="match status" value="3"/>
</dbReference>
<dbReference type="Pfam" id="PF08659">
    <property type="entry name" value="KR"/>
    <property type="match status" value="2"/>
</dbReference>
<dbReference type="InterPro" id="IPR042104">
    <property type="entry name" value="PKS_dehydratase_sf"/>
</dbReference>
<evidence type="ECO:0000256" key="5">
    <source>
        <dbReference type="PROSITE-ProRule" id="PRU01363"/>
    </source>
</evidence>
<evidence type="ECO:0000256" key="2">
    <source>
        <dbReference type="ARBA" id="ARBA00022553"/>
    </source>
</evidence>
<protein>
    <submittedName>
        <fullName evidence="10">Type I polyketide synthase</fullName>
    </submittedName>
</protein>
<feature type="compositionally biased region" description="Acidic residues" evidence="6">
    <location>
        <begin position="3080"/>
        <end position="3094"/>
    </location>
</feature>
<comment type="caution">
    <text evidence="10">The sequence shown here is derived from an EMBL/GenBank/DDBJ whole genome shotgun (WGS) entry which is preliminary data.</text>
</comment>
<dbReference type="InterPro" id="IPR016039">
    <property type="entry name" value="Thiolase-like"/>
</dbReference>
<feature type="domain" description="Ketosynthase family 3 (KS3)" evidence="8">
    <location>
        <begin position="2643"/>
        <end position="3071"/>
    </location>
</feature>
<dbReference type="PROSITE" id="PS50075">
    <property type="entry name" value="CARRIER"/>
    <property type="match status" value="3"/>
</dbReference>
<reference evidence="10 11" key="1">
    <citation type="journal article" date="2019" name="Int. J. Syst. Evol. Microbiol.">
        <title>The Global Catalogue of Microorganisms (GCM) 10K type strain sequencing project: providing services to taxonomists for standard genome sequencing and annotation.</title>
        <authorList>
            <consortium name="The Broad Institute Genomics Platform"/>
            <consortium name="The Broad Institute Genome Sequencing Center for Infectious Disease"/>
            <person name="Wu L."/>
            <person name="Ma J."/>
        </authorList>
    </citation>
    <scope>NUCLEOTIDE SEQUENCE [LARGE SCALE GENOMIC DNA]</scope>
    <source>
        <strain evidence="10 11">JCM 6833</strain>
    </source>
</reference>
<dbReference type="InterPro" id="IPR020807">
    <property type="entry name" value="PKS_DH"/>
</dbReference>
<dbReference type="Pfam" id="PF21089">
    <property type="entry name" value="PKS_DH_N"/>
    <property type="match status" value="2"/>
</dbReference>
<dbReference type="InterPro" id="IPR009081">
    <property type="entry name" value="PP-bd_ACP"/>
</dbReference>
<dbReference type="InterPro" id="IPR049900">
    <property type="entry name" value="PKS_mFAS_DH"/>
</dbReference>
<evidence type="ECO:0000256" key="1">
    <source>
        <dbReference type="ARBA" id="ARBA00022450"/>
    </source>
</evidence>
<feature type="region of interest" description="C-terminal hotdog fold" evidence="5">
    <location>
        <begin position="3688"/>
        <end position="3819"/>
    </location>
</feature>
<dbReference type="InterPro" id="IPR032821">
    <property type="entry name" value="PKS_assoc"/>
</dbReference>
<dbReference type="InterPro" id="IPR014030">
    <property type="entry name" value="Ketoacyl_synth_N"/>
</dbReference>
<dbReference type="InterPro" id="IPR055123">
    <property type="entry name" value="SpnB-like_Rossmann"/>
</dbReference>
<name>A0ABN3PH98_9ACTN</name>
<dbReference type="Gene3D" id="3.40.366.10">
    <property type="entry name" value="Malonyl-Coenzyme A Acyl Carrier Protein, domain 2"/>
    <property type="match status" value="3"/>
</dbReference>
<dbReference type="PANTHER" id="PTHR43775:SF51">
    <property type="entry name" value="INACTIVE PHENOLPHTHIOCEROL SYNTHESIS POLYKETIDE SYNTHASE TYPE I PKS1-RELATED"/>
    <property type="match status" value="1"/>
</dbReference>
<feature type="active site" description="Proton acceptor; for dehydratase activity" evidence="5">
    <location>
        <position position="3593"/>
    </location>
</feature>
<evidence type="ECO:0000256" key="4">
    <source>
        <dbReference type="ARBA" id="ARBA00023315"/>
    </source>
</evidence>
<evidence type="ECO:0000259" key="9">
    <source>
        <dbReference type="PROSITE" id="PS52019"/>
    </source>
</evidence>
<feature type="region of interest" description="N-terminal hotdog fold" evidence="5">
    <location>
        <begin position="1870"/>
        <end position="1986"/>
    </location>
</feature>
<feature type="domain" description="Ketosynthase family 3 (KS3)" evidence="8">
    <location>
        <begin position="9"/>
        <end position="421"/>
    </location>
</feature>
<dbReference type="InterPro" id="IPR020841">
    <property type="entry name" value="PKS_Beta-ketoAc_synthase_dom"/>
</dbReference>
<sequence length="4436" mass="460373">MNGEDERAAWPIAVIGLACRLPGAPSPRALWRLLSEGRSAVGEPPAERHATAAAVRDEPGIRYGGYLEAIDTFDPEFFGISPREAAAMDPQQRLVLELAWEVLEDAGVVPASLHGTATGVFVGSIADEYAALSRPAGIGRHTLTGTTRGMIANRVSYTLGLRGPSIAVDTAQSSSLVAVHLACESLRRGESGLAVAGGVNLIVDPHGTTAVARFGGLSPDGRCHTFDSRANGYVRGEGAGLVLLKPLDAAVEDGDPVYAVLLGGAVNNDGTTDGLTVPSAEAQAAVLRRAWRAAGVTPADVQYVELHGTGTPVGDPVEARALGLARDTGPVLEVGSVKTNVGHLEGAAGITGLLKTVLSVAERALPASLNYAEPNPAIDLDGWRLSVRDRGGAWPRGDRRLVAGVSSFGMGGTNCHLVVAEPPGPPEPGDPPPAPGPATPLVLSARTEPALRDQAAALRDLLAEHGDVPDGLARALATDRAAFAERAAVTGDVRTGLEALADGRPAAGVARGRAAAAPLAVLFPGQGSQRPGMGLRAYQEFAAWRAAFDEVAEALDARLPRPVREVVWAGEQAGRPALLDRTAFTQPALFAIEVACFRLLSALGVKPSFVAGHSIGEVAAAHVAGILDLPAAAELIVARGRLMGDLAEGGHMLAVAAGEHEVAELVAGAGGVAAIAAVNGPAAVVVSGESRALDGIAARAAERGLRSRRLVVSHAFHSPLMDPMLAEFRSVLEGLSFGRARIPFVSTVTGQAVETTDPDYWVAHARQPVRFADGLRRLSDLGAGTFVEAGPGAALSGLGREMLGRSASFVPLLGKDDDVARAVGGLFTAGTELDWDTVFPPGGPRVALPTYPFQRERYWLDTTPVESGQVGAQPVTSAPAPSASGRAGTTSAALAPAASDIDVERLVLDEVAAVLGFADPARVDRDATFKDLGLDSLGMVELRDRLGAAVGVDLPTATLFSHPSTAALTGHLRGATTETEVVVRRDDGDPVVIVGMGCRYPGGVASPDDLWDLVASGADAIGEFPGDRGWDLDALFDPDPERPGTSYTRYGGFLHDAAEFDAEFFGISPREALAIDPQQRLLLQTSWEALERAGIDPLSLRGSDTGVFIGATASDYTPRLHEGGGGADGYLLTGGSISVASGRIAYVLGLGGPALTVDTACSSSLVALDLAVRAVRSGECSLALAGGVAVMASPGMFVEFSRQRGLSVDGRCRAFGAGADGTGWAEGVGVVVVERLSRARGLGHRVLAVVAGSAVNQDGASNGLTAPSGRAQERVMVRALGDAGLVAGDVDVVEGHGTGTRLGDPIEAQALINVYGGGRGEPLWLGSLKSNLGHAQAAAGVGGVIKMVMALRHGVLPRTLHAETPSPHVRWEGSGVRLLDRRRVWPDRGRPRRAAVSSFGISGTNTHVILQQPPAEPDRPSDQGGPAPLVLSAKTETALRSQAAALHKVLASDAAPDTRDIACTLARRTPFEYRAVIDADAELPAALAALRDGEGHPGVLTGRAASDQRLAFLFSGQGAQRIGMGTELLAAGGAYTDAFAEVGIHLEPLLGIGLRELLAEAPERLRETRYAQPALFAVEVALHRLATAHGLRPDFLIGHSIGELAAAHIAGIFDLEDACTLVAARGRLMQSARTGGAMAAFAATESQAAELVAPTDGAVEIAAINGPAAAVLSGDAETIDALVADWKKAGHRATRLKVSHAFHSPHMDEVLDEFRAVVSGLTFAAPEIPIISTATGALSGELEMSTPEYWVAQLRGPVRFAGAVRAAHDAGVTRFAELGPDGSLAAMAQETADGVLAVPLLRPGKDERGTVRHALSRLHVAGVPVDFEPLFPSARLVDLPTYPFETRRYWLRQPDDGGRPDSYGLDGSPHPLLAAAAELPDAGGRLYTGVLSVRRHPWLGDHRIDGRVLVPAAALVDLALAVGVAAGRPTLTDFVVHVPVELDETAEVRLQATVSGDGELTVRSNAAGEQWTVHVTAVLATSEIAPATTTPPARAAARVDAGGVEETYRLLADHGYEYGPAFQALAIAWREGETLFAEAELPADLQPEVTRYGLHPALLDAVLHVLSLDGIDGPRRVPYSLDGVRLHAAGATRVRARLTPAGADAYRADVIGDDGHPVLTIERLRLRPLPSAAGLYRLRWETVPAPVPGSKAAGATLLDLRADADDPLAGAEAARRAVQEWLAGTEGEDGAGDRLVIVTHGLAVDEHEPMRSSAAAVWGLVRAAQAEHPGRFSLLDADGGAQAELLAAIGARLPEAMVRGDTLRVPRLVNEAEPVAEEPSWPRSAAGGTVLITGGTGALGREIARHLVTRHGVRNLLLAGRRGDRHPEAARTVAELTALGARVTVRACDPVVRTALADLLAELDGPLTGVVHAAGVTDDAVVERLSAEALRRVVATKAVAARNLDELTRDHGLDAFVLFGSVAAVVGTAGQGNYCAANAALEAIAHGRRLSGRPALTVHWGLWDIGAGLAAELTDRDIARLGQAGIRPMSGTDGLALFDRAIRSDATALVAARLDLRAAERRRRPRPTARPVPAPVPVSPADTSGLVLESIAAVLGHASATEIDPERAFSEIGFDSLTAVELRNLLSDRLGVRLPGTVVFDHPNPAALIRFVEDRAGGRTRAAEITDPGADQDAEQEPAGAADDPIAIVGMACRFPGGVRTPAALWELLAEGSDAISEFPADRGWDLDLFDPDPERSGTSSTRHGGFLHDAAEFDPEFFGISPREALAIDPQQRLLLQTAWEAAEDAYIDPATLRGSQTGVFVGVMYSDYGARLHQRRGAAGELEGYLVSGSAGSVASGRISYSLGLEGPAVTVDTACSSSLVAVHQAAQSLRLGECSLALAGGATVMASPATFIEFSRQRGLAPDGRCKPFSAAADGTAWAEGAGLLVLERLSDARRNGHRVLAVVRGSAVNQDGASNGLTAPNGPAQERVIRGALRGAGLRAADVDVLEAHGTGTTLGDPIEAGAVLNTYGADRDDRAPLLMGSVKSNLGHTQAAAGAAGIIKMVLAMRHGQVPGTLHAERLSGHVDWSAGSVAVPTGLSPWPDTPGPRRAAVSSFGISGTNAHVILEQVGPAPDPDPVPELDPAPESDPAPEADAGSAGDRVVPWVLSARTPAALREQAIRLKEHVLADPRLRVGDVALSLATTRTAFDRRGVVLGRDRAELLDGLDHLIEGTSTPAGSFPAVFTGSPVRGKTAVLFTGQGSQRVGMGIRLYEAFPVYARAFDEVCAQFRAVAGPDVAAIASGAAPEGAIDRTRGTQAALFAVEVALFRLLESWGLAAELLAGHSIGEIAAAHLSGALSLGDAAALVATRGRLMQELPEGGLMAAVQADAETVARLVAETGKGVDIAAVNAPGSVVLSGDADAVEELLAVLAGRGHRVRRLTVSHAFHSAHMDPMLDAFRAELGELAAADPSRTVVSTLTGREAGAESLGSAAHWVEQVRGGVRFADAVGRLRELGAVRFLEVGPDAALTAMVRQCDLGDDGVAMAALDRRRDDLAALWAFVARAFLAGVGWDWRELIGGGSRIVPLPTYPFHRERLWLPPPAGDATAAGIGADEPDHPLLAASIDVPGEASTVYTGVLSHRRSPWLADHALRGVPVLPATALVDLLGWLAARHGGETVAELTLHAPVPVPEDEDVRLRVTVAGTAVRVHVRPAGAGEWALHAEATLGTDPGPAPTWHGSRPSSAEAVDVADLYARLADRGYDYGPAFQGVRELWRSEDELFAEVDTGGDLVPGLLDATLHSWLTGVLDAPQQAGIDVPYGWQGIRLHGTPTGPLRVKIRLTGERAFALEAIDAGGLPVFSVDEVRLRAVEAAALSELTARRAVKVEPYELGWVAAAHADGPWAGHAVSLVLGAGTRTPGTDDLALPFPVVRALDGSEDLVVATVASGPDHEPAAAVRAGIEVVRDLILTLPERAHLVVVTRGAVAVDDTDRLPGLAEAALWGLVRTAQHEQPERVSIVDVDGHAESAALLPGLAATRPGQAAVRAGKVFRPRLRVVTGAPAGPPDLGTGTVLVTGAGGALGAATAQRLVAVHGARRLLLVSRRGAADPALPALAELLAGDAEVEVAACDLADAAAVETLISGIGSRHPLTAVFHAAGALDDAVLENLTSDRLDRVLRPKVDAAWNLHRLTSGLPLTAFVLYSSVAGVLGNAGQAGYAAGNAFLDALAQRRRAEGLPGTSLAWGLWETGPDAGMAAELDGASRARLDRLGVRALPVAAGLELLDRSLASGRALLVPAWFDQAALARRSGTPPAVLADLVPARPAPVAAAVPLPQRVAGMPEAGARTLVHEVVTGRVAEVLGLASAAAVPDDRGLFDAGLDSLTAIELRNRLSSDLGERLPATVLFDHPTVRALTEHLLDRCELGGPGFDTAVLAGWVSDAGRDEERRAGLVRALKEALDALGRDGAADGGPTFGMDSASDDELFGLLDRELSE</sequence>
<dbReference type="SMART" id="SM00826">
    <property type="entry name" value="PKS_DH"/>
    <property type="match status" value="2"/>
</dbReference>
<dbReference type="InterPro" id="IPR018201">
    <property type="entry name" value="Ketoacyl_synth_AS"/>
</dbReference>
<keyword evidence="11" id="KW-1185">Reference proteome</keyword>
<evidence type="ECO:0000259" key="7">
    <source>
        <dbReference type="PROSITE" id="PS50075"/>
    </source>
</evidence>
<dbReference type="InterPro" id="IPR049552">
    <property type="entry name" value="PKS_DH_N"/>
</dbReference>
<dbReference type="InterPro" id="IPR006162">
    <property type="entry name" value="Ppantetheine_attach_site"/>
</dbReference>
<evidence type="ECO:0000313" key="10">
    <source>
        <dbReference type="EMBL" id="GAA2585653.1"/>
    </source>
</evidence>
<dbReference type="SMART" id="SM00825">
    <property type="entry name" value="PKS_KS"/>
    <property type="match status" value="3"/>
</dbReference>
<dbReference type="SMART" id="SM00827">
    <property type="entry name" value="PKS_AT"/>
    <property type="match status" value="3"/>
</dbReference>
<dbReference type="Pfam" id="PF14765">
    <property type="entry name" value="PS-DH"/>
    <property type="match status" value="2"/>
</dbReference>
<dbReference type="SUPFAM" id="SSF53901">
    <property type="entry name" value="Thiolase-like"/>
    <property type="match status" value="3"/>
</dbReference>
<dbReference type="Proteomes" id="UP001501509">
    <property type="component" value="Unassembled WGS sequence"/>
</dbReference>
<proteinExistence type="predicted"/>
<dbReference type="EMBL" id="BAAATD010000002">
    <property type="protein sequence ID" value="GAA2585653.1"/>
    <property type="molecule type" value="Genomic_DNA"/>
</dbReference>
<dbReference type="InterPro" id="IPR057326">
    <property type="entry name" value="KR_dom"/>
</dbReference>
<keyword evidence="2" id="KW-0597">Phosphoprotein</keyword>
<dbReference type="Gene3D" id="3.40.47.10">
    <property type="match status" value="3"/>
</dbReference>
<dbReference type="InterPro" id="IPR016036">
    <property type="entry name" value="Malonyl_transacylase_ACP-bd"/>
</dbReference>
<dbReference type="CDD" id="cd00833">
    <property type="entry name" value="PKS"/>
    <property type="match status" value="3"/>
</dbReference>
<feature type="region of interest" description="Disordered" evidence="6">
    <location>
        <begin position="868"/>
        <end position="888"/>
    </location>
</feature>
<dbReference type="CDD" id="cd08956">
    <property type="entry name" value="KR_3_FAS_SDR_x"/>
    <property type="match status" value="2"/>
</dbReference>
<dbReference type="Gene3D" id="1.10.1200.10">
    <property type="entry name" value="ACP-like"/>
    <property type="match status" value="3"/>
</dbReference>
<dbReference type="InterPro" id="IPR049551">
    <property type="entry name" value="PKS_DH_C"/>
</dbReference>
<feature type="compositionally biased region" description="Low complexity" evidence="6">
    <location>
        <begin position="877"/>
        <end position="888"/>
    </location>
</feature>
<dbReference type="SMART" id="SM01294">
    <property type="entry name" value="PKS_PP_betabranch"/>
    <property type="match status" value="3"/>
</dbReference>
<dbReference type="InterPro" id="IPR020806">
    <property type="entry name" value="PKS_PP-bd"/>
</dbReference>
<evidence type="ECO:0000259" key="8">
    <source>
        <dbReference type="PROSITE" id="PS52004"/>
    </source>
</evidence>
<dbReference type="SMART" id="SM00823">
    <property type="entry name" value="PKS_PP"/>
    <property type="match status" value="3"/>
</dbReference>
<dbReference type="Pfam" id="PF02801">
    <property type="entry name" value="Ketoacyl-synt_C"/>
    <property type="match status" value="3"/>
</dbReference>
<feature type="region of interest" description="C-terminal hotdog fold" evidence="5">
    <location>
        <begin position="1999"/>
        <end position="2135"/>
    </location>
</feature>
<keyword evidence="4" id="KW-0012">Acyltransferase</keyword>
<dbReference type="SUPFAM" id="SSF55048">
    <property type="entry name" value="Probable ACP-binding domain of malonyl-CoA ACP transacylase"/>
    <property type="match status" value="3"/>
</dbReference>
<dbReference type="InterPro" id="IPR036736">
    <property type="entry name" value="ACP-like_sf"/>
</dbReference>
<dbReference type="Pfam" id="PF16197">
    <property type="entry name" value="KAsynt_C_assoc"/>
    <property type="match status" value="3"/>
</dbReference>
<dbReference type="InterPro" id="IPR001227">
    <property type="entry name" value="Ac_transferase_dom_sf"/>
</dbReference>
<dbReference type="Pfam" id="PF22953">
    <property type="entry name" value="SpnB_Rossmann"/>
    <property type="match status" value="2"/>
</dbReference>
<dbReference type="InterPro" id="IPR014031">
    <property type="entry name" value="Ketoacyl_synth_C"/>
</dbReference>
<dbReference type="InterPro" id="IPR013968">
    <property type="entry name" value="PKS_KR"/>
</dbReference>
<dbReference type="InterPro" id="IPR050091">
    <property type="entry name" value="PKS_NRPS_Biosynth_Enz"/>
</dbReference>
<dbReference type="InterPro" id="IPR016035">
    <property type="entry name" value="Acyl_Trfase/lysoPLipase"/>
</dbReference>
<feature type="domain" description="Carrier" evidence="7">
    <location>
        <begin position="4289"/>
        <end position="4364"/>
    </location>
</feature>
<dbReference type="PROSITE" id="PS00012">
    <property type="entry name" value="PHOSPHOPANTETHEINE"/>
    <property type="match status" value="3"/>
</dbReference>
<feature type="domain" description="Ketosynthase family 3 (KS3)" evidence="8">
    <location>
        <begin position="988"/>
        <end position="1412"/>
    </location>
</feature>
<dbReference type="InterPro" id="IPR014043">
    <property type="entry name" value="Acyl_transferase_dom"/>
</dbReference>
<dbReference type="Gene3D" id="3.40.50.720">
    <property type="entry name" value="NAD(P)-binding Rossmann-like Domain"/>
    <property type="match status" value="2"/>
</dbReference>
<feature type="active site" description="Proton acceptor; for dehydratase activity" evidence="5">
    <location>
        <position position="1902"/>
    </location>
</feature>
<evidence type="ECO:0000256" key="3">
    <source>
        <dbReference type="ARBA" id="ARBA00022679"/>
    </source>
</evidence>
<feature type="active site" description="Proton donor; for dehydratase activity" evidence="5">
    <location>
        <position position="2060"/>
    </location>
</feature>
<gene>
    <name evidence="10" type="ORF">GCM10010411_17970</name>
</gene>
<feature type="active site" description="Proton donor; for dehydratase activity" evidence="5">
    <location>
        <position position="3740"/>
    </location>
</feature>
<dbReference type="SMART" id="SM00822">
    <property type="entry name" value="PKS_KR"/>
    <property type="match status" value="2"/>
</dbReference>
<feature type="region of interest" description="N-terminal hotdog fold" evidence="5">
    <location>
        <begin position="3561"/>
        <end position="3677"/>
    </location>
</feature>
<feature type="domain" description="Carrier" evidence="7">
    <location>
        <begin position="2541"/>
        <end position="2616"/>
    </location>
</feature>
<dbReference type="SUPFAM" id="SSF47336">
    <property type="entry name" value="ACP-like"/>
    <property type="match status" value="3"/>
</dbReference>
<keyword evidence="1" id="KW-0596">Phosphopantetheine</keyword>
<dbReference type="Gene3D" id="3.10.129.110">
    <property type="entry name" value="Polyketide synthase dehydratase"/>
    <property type="match status" value="2"/>
</dbReference>
<dbReference type="Pfam" id="PF00550">
    <property type="entry name" value="PP-binding"/>
    <property type="match status" value="3"/>
</dbReference>
<feature type="region of interest" description="Disordered" evidence="6">
    <location>
        <begin position="3071"/>
        <end position="3102"/>
    </location>
</feature>
<dbReference type="PROSITE" id="PS51257">
    <property type="entry name" value="PROKAR_LIPOPROTEIN"/>
    <property type="match status" value="1"/>
</dbReference>
<feature type="domain" description="PKS/mFAS DH" evidence="9">
    <location>
        <begin position="3561"/>
        <end position="3819"/>
    </location>
</feature>
<evidence type="ECO:0000256" key="6">
    <source>
        <dbReference type="SAM" id="MobiDB-lite"/>
    </source>
</evidence>
<keyword evidence="3" id="KW-0808">Transferase</keyword>
<feature type="domain" description="Carrier" evidence="7">
    <location>
        <begin position="898"/>
        <end position="976"/>
    </location>
</feature>
<accession>A0ABN3PH98</accession>
<dbReference type="InterPro" id="IPR036291">
    <property type="entry name" value="NAD(P)-bd_dom_sf"/>
</dbReference>